<dbReference type="GO" id="GO:0005694">
    <property type="term" value="C:chromosome"/>
    <property type="evidence" value="ECO:0007669"/>
    <property type="project" value="TreeGrafter"/>
</dbReference>
<evidence type="ECO:0000256" key="4">
    <source>
        <dbReference type="ARBA" id="ARBA00022618"/>
    </source>
</evidence>
<evidence type="ECO:0000313" key="11">
    <source>
        <dbReference type="EMBL" id="NZA03998.1"/>
    </source>
</evidence>
<evidence type="ECO:0000256" key="6">
    <source>
        <dbReference type="ARBA" id="ARBA00023210"/>
    </source>
</evidence>
<dbReference type="InterPro" id="IPR004437">
    <property type="entry name" value="ParB/RepB/Spo0J"/>
</dbReference>
<dbReference type="STRING" id="47715.AWJ15_11600"/>
<evidence type="ECO:0000313" key="15">
    <source>
        <dbReference type="Proteomes" id="UP000189067"/>
    </source>
</evidence>
<reference evidence="11 19" key="5">
    <citation type="submission" date="2020-07" db="EMBL/GenBank/DDBJ databases">
        <title>Organ Donor 1.</title>
        <authorList>
            <person name="Marsh A.J."/>
            <person name="Azcarate-Peril M.A."/>
        </authorList>
    </citation>
    <scope>NUCLEOTIDE SEQUENCE [LARGE SCALE GENOMIC DNA]</scope>
    <source>
        <strain evidence="11 19">AMC0712</strain>
    </source>
</reference>
<evidence type="ECO:0000256" key="7">
    <source>
        <dbReference type="ARBA" id="ARBA00023306"/>
    </source>
</evidence>
<reference evidence="10 18" key="4">
    <citation type="submission" date="2020-06" db="EMBL/GenBank/DDBJ databases">
        <title>Lactobacillus rhamnosus QC,genome.</title>
        <authorList>
            <person name="Yi H."/>
            <person name="Jin M."/>
        </authorList>
    </citation>
    <scope>NUCLEOTIDE SEQUENCE [LARGE SCALE GENOMIC DNA]</scope>
    <source>
        <strain evidence="10 18">QC</strain>
    </source>
</reference>
<protein>
    <submittedName>
        <fullName evidence="10">Nucleoid occlusion protein</fullName>
    </submittedName>
</protein>
<comment type="subcellular location">
    <subcellularLocation>
        <location evidence="1">Cytoplasm</location>
        <location evidence="1">Nucleoid</location>
    </subcellularLocation>
</comment>
<dbReference type="GO" id="GO:0009295">
    <property type="term" value="C:nucleoid"/>
    <property type="evidence" value="ECO:0007669"/>
    <property type="project" value="UniProtKB-SubCell"/>
</dbReference>
<evidence type="ECO:0000256" key="1">
    <source>
        <dbReference type="ARBA" id="ARBA00004453"/>
    </source>
</evidence>
<accession>A0A2A5L597</accession>
<reference evidence="14 17" key="3">
    <citation type="submission" date="2019-04" db="EMBL/GenBank/DDBJ databases">
        <title>Genome Announcement to Ensure Probiotic Safety of Lactobacillus rhamnosus UBLR-58.</title>
        <authorList>
            <person name="Sulthana A."/>
            <person name="Lakshmi S.G."/>
            <person name="Madempudi R.S."/>
        </authorList>
    </citation>
    <scope>NUCLEOTIDE SEQUENCE [LARGE SCALE GENOMIC DNA]</scope>
    <source>
        <strain evidence="14 17">UBLR-58</strain>
    </source>
</reference>
<dbReference type="SUPFAM" id="SSF110849">
    <property type="entry name" value="ParB/Sulfiredoxin"/>
    <property type="match status" value="1"/>
</dbReference>
<keyword evidence="7" id="KW-0131">Cell cycle</keyword>
<dbReference type="AlphaFoldDB" id="A0A0D6U9B6"/>
<dbReference type="GO" id="GO:0007059">
    <property type="term" value="P:chromosome segregation"/>
    <property type="evidence" value="ECO:0007669"/>
    <property type="project" value="TreeGrafter"/>
</dbReference>
<dbReference type="Proteomes" id="UP000542889">
    <property type="component" value="Unassembled WGS sequence"/>
</dbReference>
<dbReference type="GeneID" id="69830805"/>
<evidence type="ECO:0000313" key="19">
    <source>
        <dbReference type="Proteomes" id="UP000552935"/>
    </source>
</evidence>
<keyword evidence="4" id="KW-0132">Cell division</keyword>
<dbReference type="GO" id="GO:0045881">
    <property type="term" value="P:positive regulation of sporulation resulting in formation of a cellular spore"/>
    <property type="evidence" value="ECO:0007669"/>
    <property type="project" value="TreeGrafter"/>
</dbReference>
<reference evidence="12 15" key="1">
    <citation type="submission" date="2017-01" db="EMBL/GenBank/DDBJ databases">
        <title>In silico prediction, in vitro antibacterial spectrum and physicochemical properties of a putative bacteriocin produced by Lactobacillus rhamnosus strain L156.4.</title>
        <authorList>
            <person name="Silveira A.M."/>
            <person name="Monteiro A.S."/>
            <person name="Santos V.L."/>
            <person name="Nicoli J.R."/>
            <person name="Azevedo V."/>
            <person name="Soares S.C."/>
            <person name="Castro-Oliveira L."/>
            <person name="Dias-Souza M.V."/>
            <person name="Nardi R.M."/>
        </authorList>
    </citation>
    <scope>NUCLEOTIDE SEQUENCE [LARGE SCALE GENOMIC DNA]</scope>
    <source>
        <strain evidence="12 15">L156.4</strain>
    </source>
</reference>
<evidence type="ECO:0000259" key="9">
    <source>
        <dbReference type="SMART" id="SM00470"/>
    </source>
</evidence>
<dbReference type="SMART" id="SM00470">
    <property type="entry name" value="ParB"/>
    <property type="match status" value="1"/>
</dbReference>
<dbReference type="FunFam" id="3.90.1530.30:FF:000001">
    <property type="entry name" value="Chromosome partitioning protein ParB"/>
    <property type="match status" value="1"/>
</dbReference>
<feature type="compositionally biased region" description="Basic residues" evidence="8">
    <location>
        <begin position="211"/>
        <end position="227"/>
    </location>
</feature>
<keyword evidence="3" id="KW-0963">Cytoplasm</keyword>
<dbReference type="InterPro" id="IPR041468">
    <property type="entry name" value="HTH_ParB/Spo0J"/>
</dbReference>
<evidence type="ECO:0000313" key="18">
    <source>
        <dbReference type="Proteomes" id="UP000542889"/>
    </source>
</evidence>
<dbReference type="eggNOG" id="COG1475">
    <property type="taxonomic scope" value="Bacteria"/>
</dbReference>
<evidence type="ECO:0000256" key="8">
    <source>
        <dbReference type="SAM" id="MobiDB-lite"/>
    </source>
</evidence>
<dbReference type="EMBL" id="JABXWP010000005">
    <property type="protein sequence ID" value="NVO87801.1"/>
    <property type="molecule type" value="Genomic_DNA"/>
</dbReference>
<gene>
    <name evidence="10" type="primary">noc</name>
    <name evidence="12" type="ORF">BWR10_01185</name>
    <name evidence="13" type="ORF">CYJ91_05295</name>
    <name evidence="14" type="ORF">E6L36_13730</name>
    <name evidence="11" type="ORF">H0N82_02410</name>
    <name evidence="10" type="ORF">HWN39_04720</name>
</gene>
<evidence type="ECO:0000313" key="17">
    <source>
        <dbReference type="Proteomes" id="UP000307517"/>
    </source>
</evidence>
<dbReference type="OrthoDB" id="9802051at2"/>
<sequence>MALSFFGHKKSDDETVVQQLPLKAIVPNQFQPRKVFTSESIQELAATIKEHGLLQPIIVREYAPDQYEIIAGERRYRAMQLLGWEKAPAIVQKMDDDESASMALVENLQREGLSAIEEGQAYVALMKLNHLTQGALAQQLGKSQAFVANKIRLLKLSAPVQEAIMNGQISERHGRELLKLDESEQVPALQQVFAEKLTVKETAALVNERLRPKKPTPKPKPKVRRSAVSHDTRIAWNTLKRSVKMIRDTGMTVTAKEEDTDDAYRMIIEIPKEKR</sequence>
<dbReference type="Gene3D" id="3.90.1530.30">
    <property type="match status" value="1"/>
</dbReference>
<dbReference type="RefSeq" id="WP_005685310.1">
    <property type="nucleotide sequence ID" value="NZ_BSWG01000006.1"/>
</dbReference>
<dbReference type="NCBIfam" id="TIGR00180">
    <property type="entry name" value="parB_part"/>
    <property type="match status" value="1"/>
</dbReference>
<keyword evidence="5" id="KW-0238">DNA-binding</keyword>
<dbReference type="Pfam" id="PF17762">
    <property type="entry name" value="HTH_ParB"/>
    <property type="match status" value="1"/>
</dbReference>
<evidence type="ECO:0000313" key="16">
    <source>
        <dbReference type="Proteomes" id="UP000234212"/>
    </source>
</evidence>
<evidence type="ECO:0000313" key="14">
    <source>
        <dbReference type="EMBL" id="THC81328.1"/>
    </source>
</evidence>
<dbReference type="Gene3D" id="1.10.10.2830">
    <property type="match status" value="1"/>
</dbReference>
<dbReference type="GO" id="GO:0003677">
    <property type="term" value="F:DNA binding"/>
    <property type="evidence" value="ECO:0007669"/>
    <property type="project" value="UniProtKB-KW"/>
</dbReference>
<proteinExistence type="inferred from homology"/>
<dbReference type="Pfam" id="PF02195">
    <property type="entry name" value="ParB_N"/>
    <property type="match status" value="1"/>
</dbReference>
<dbReference type="InterPro" id="IPR003115">
    <property type="entry name" value="ParB_N"/>
</dbReference>
<comment type="similarity">
    <text evidence="2">Belongs to the ParB family.</text>
</comment>
<feature type="domain" description="ParB-like N-terminal" evidence="9">
    <location>
        <begin position="18"/>
        <end position="108"/>
    </location>
</feature>
<dbReference type="EMBL" id="MTJY01000007">
    <property type="protein sequence ID" value="ONN75956.1"/>
    <property type="molecule type" value="Genomic_DNA"/>
</dbReference>
<comment type="caution">
    <text evidence="10">The sequence shown here is derived from an EMBL/GenBank/DDBJ whole genome shotgun (WGS) entry which is preliminary data.</text>
</comment>
<name>A0A0D6U9B6_LACRH</name>
<dbReference type="CDD" id="cd16393">
    <property type="entry name" value="SPO0J_N"/>
    <property type="match status" value="1"/>
</dbReference>
<dbReference type="Proteomes" id="UP000307517">
    <property type="component" value="Unassembled WGS sequence"/>
</dbReference>
<dbReference type="PANTHER" id="PTHR33375">
    <property type="entry name" value="CHROMOSOME-PARTITIONING PROTEIN PARB-RELATED"/>
    <property type="match status" value="1"/>
</dbReference>
<evidence type="ECO:0000313" key="13">
    <source>
        <dbReference type="EMBL" id="PLA57226.1"/>
    </source>
</evidence>
<feature type="region of interest" description="Disordered" evidence="8">
    <location>
        <begin position="210"/>
        <end position="229"/>
    </location>
</feature>
<keyword evidence="6" id="KW-0717">Septation</keyword>
<dbReference type="InterPro" id="IPR050336">
    <property type="entry name" value="Chromosome_partition/occlusion"/>
</dbReference>
<evidence type="ECO:0000256" key="5">
    <source>
        <dbReference type="ARBA" id="ARBA00023125"/>
    </source>
</evidence>
<dbReference type="EMBL" id="JACCKI010000001">
    <property type="protein sequence ID" value="NZA03998.1"/>
    <property type="molecule type" value="Genomic_DNA"/>
</dbReference>
<dbReference type="OMA" id="YQFTIRI"/>
<dbReference type="FunFam" id="1.10.10.2830:FF:000001">
    <property type="entry name" value="Chromosome partitioning protein ParB"/>
    <property type="match status" value="1"/>
</dbReference>
<dbReference type="EMBL" id="SSHM01000001">
    <property type="protein sequence ID" value="THC81328.1"/>
    <property type="molecule type" value="Genomic_DNA"/>
</dbReference>
<dbReference type="EMBL" id="PKJX01000002">
    <property type="protein sequence ID" value="PLA57226.1"/>
    <property type="molecule type" value="Genomic_DNA"/>
</dbReference>
<dbReference type="Proteomes" id="UP000552935">
    <property type="component" value="Unassembled WGS sequence"/>
</dbReference>
<dbReference type="Proteomes" id="UP000234212">
    <property type="component" value="Unassembled WGS sequence"/>
</dbReference>
<dbReference type="InterPro" id="IPR036086">
    <property type="entry name" value="ParB/Sulfiredoxin_sf"/>
</dbReference>
<dbReference type="Proteomes" id="UP000189067">
    <property type="component" value="Unassembled WGS sequence"/>
</dbReference>
<evidence type="ECO:0000256" key="2">
    <source>
        <dbReference type="ARBA" id="ARBA00006295"/>
    </source>
</evidence>
<dbReference type="NCBIfam" id="TIGR04285">
    <property type="entry name" value="nucleoid_noc"/>
    <property type="match status" value="1"/>
</dbReference>
<reference evidence="13 16" key="2">
    <citation type="submission" date="2017-12" db="EMBL/GenBank/DDBJ databases">
        <title>Phylogenetic diversity of female urinary microbiome.</title>
        <authorList>
            <person name="Thomas-White K."/>
            <person name="Wolfe A.J."/>
        </authorList>
    </citation>
    <scope>NUCLEOTIDE SEQUENCE [LARGE SCALE GENOMIC DNA]</scope>
    <source>
        <strain evidence="13 16">UMB0004</strain>
    </source>
</reference>
<accession>A0A0D6U9B6</accession>
<evidence type="ECO:0000313" key="12">
    <source>
        <dbReference type="EMBL" id="ONN75956.1"/>
    </source>
</evidence>
<evidence type="ECO:0000256" key="3">
    <source>
        <dbReference type="ARBA" id="ARBA00022490"/>
    </source>
</evidence>
<dbReference type="GO" id="GO:0000917">
    <property type="term" value="P:division septum assembly"/>
    <property type="evidence" value="ECO:0007669"/>
    <property type="project" value="UniProtKB-KW"/>
</dbReference>
<dbReference type="InterPro" id="IPR023705">
    <property type="entry name" value="Nucleoid_occlusion_protein"/>
</dbReference>
<evidence type="ECO:0000313" key="10">
    <source>
        <dbReference type="EMBL" id="NVO87801.1"/>
    </source>
</evidence>
<organism evidence="10 18">
    <name type="scientific">Lacticaseibacillus rhamnosus</name>
    <name type="common">Lactobacillus rhamnosus</name>
    <dbReference type="NCBI Taxonomy" id="47715"/>
    <lineage>
        <taxon>Bacteria</taxon>
        <taxon>Bacillati</taxon>
        <taxon>Bacillota</taxon>
        <taxon>Bacilli</taxon>
        <taxon>Lactobacillales</taxon>
        <taxon>Lactobacillaceae</taxon>
        <taxon>Lacticaseibacillus</taxon>
    </lineage>
</organism>
<dbReference type="PANTHER" id="PTHR33375:SF8">
    <property type="entry name" value="NUCLEOID OCCLUSION PROTEIN"/>
    <property type="match status" value="1"/>
</dbReference>